<feature type="transmembrane region" description="Helical" evidence="7">
    <location>
        <begin position="363"/>
        <end position="381"/>
    </location>
</feature>
<dbReference type="AlphaFoldDB" id="A0A1G9X5A1"/>
<organism evidence="8 9">
    <name type="scientific">Allokutzneria albata</name>
    <name type="common">Kibdelosporangium albatum</name>
    <dbReference type="NCBI Taxonomy" id="211114"/>
    <lineage>
        <taxon>Bacteria</taxon>
        <taxon>Bacillati</taxon>
        <taxon>Actinomycetota</taxon>
        <taxon>Actinomycetes</taxon>
        <taxon>Pseudonocardiales</taxon>
        <taxon>Pseudonocardiaceae</taxon>
        <taxon>Allokutzneria</taxon>
    </lineage>
</organism>
<evidence type="ECO:0000256" key="3">
    <source>
        <dbReference type="ARBA" id="ARBA00022448"/>
    </source>
</evidence>
<dbReference type="GO" id="GO:0042907">
    <property type="term" value="F:xanthine transmembrane transporter activity"/>
    <property type="evidence" value="ECO:0007669"/>
    <property type="project" value="TreeGrafter"/>
</dbReference>
<keyword evidence="9" id="KW-1185">Reference proteome</keyword>
<dbReference type="OrthoDB" id="9779092at2"/>
<keyword evidence="6 7" id="KW-0472">Membrane</keyword>
<accession>A0A1G9X5A1</accession>
<feature type="transmembrane region" description="Helical" evidence="7">
    <location>
        <begin position="387"/>
        <end position="408"/>
    </location>
</feature>
<keyword evidence="4 7" id="KW-0812">Transmembrane</keyword>
<evidence type="ECO:0000313" key="8">
    <source>
        <dbReference type="EMBL" id="SDM91701.1"/>
    </source>
</evidence>
<dbReference type="GO" id="GO:0005886">
    <property type="term" value="C:plasma membrane"/>
    <property type="evidence" value="ECO:0007669"/>
    <property type="project" value="TreeGrafter"/>
</dbReference>
<dbReference type="InterPro" id="IPR006043">
    <property type="entry name" value="NCS2"/>
</dbReference>
<dbReference type="PANTHER" id="PTHR42810:SF4">
    <property type="entry name" value="URIC ACID TRANSPORTER UACT"/>
    <property type="match status" value="1"/>
</dbReference>
<keyword evidence="5 7" id="KW-1133">Transmembrane helix</keyword>
<comment type="subcellular location">
    <subcellularLocation>
        <location evidence="1">Membrane</location>
        <topology evidence="1">Multi-pass membrane protein</topology>
    </subcellularLocation>
</comment>
<comment type="similarity">
    <text evidence="2">Belongs to the nucleobase:cation symporter-2 (NCS2) (TC 2.A.40) family.</text>
</comment>
<evidence type="ECO:0000313" key="9">
    <source>
        <dbReference type="Proteomes" id="UP000183376"/>
    </source>
</evidence>
<evidence type="ECO:0000256" key="7">
    <source>
        <dbReference type="SAM" id="Phobius"/>
    </source>
</evidence>
<dbReference type="eggNOG" id="COG2233">
    <property type="taxonomic scope" value="Bacteria"/>
</dbReference>
<sequence>MALWTVHGDGRHLAEGDSVAPNERLTWPRTISFGLQHAVTMFGGTLLVPLLTGLSPTTALLFSGLGTLLFLVITRNRVPCYLGSSQTYVAPLMASEAAPIGGRTGGLLISGVLITMVGVAVKALGARLVESIMPPVVTGAVVILIGFHLAPDAVNSFNTQPGLAALTLLAVLLATALLRGFLSRIAVLIGVVIGWVLAALSGNLDPARMAAVHTADWVGMPPFVAPEFQPEIVLSMLPAVIVLVAENLGHVKAVAAMTGRNLDGSAGDVLIGNGLATALAGSGGGCGTTTYAENIGVMAANRVFSTAAYMIAAVAALLLAFSPKFGALVSTIPTGVLGGASMVLFGLIGLVGVRIWMENKIDLTDPVNLMVGGVALVAGIGNLTLTIFGATIGGIAWGSLLIIVLHPVMRGLSNLRKTAPAPPRD</sequence>
<feature type="transmembrane region" description="Helical" evidence="7">
    <location>
        <begin position="107"/>
        <end position="126"/>
    </location>
</feature>
<evidence type="ECO:0000256" key="5">
    <source>
        <dbReference type="ARBA" id="ARBA00022989"/>
    </source>
</evidence>
<evidence type="ECO:0000256" key="2">
    <source>
        <dbReference type="ARBA" id="ARBA00008821"/>
    </source>
</evidence>
<feature type="transmembrane region" description="Helical" evidence="7">
    <location>
        <begin position="185"/>
        <end position="204"/>
    </location>
</feature>
<feature type="transmembrane region" description="Helical" evidence="7">
    <location>
        <begin position="162"/>
        <end position="179"/>
    </location>
</feature>
<dbReference type="STRING" id="211114.SAMN04489726_3987"/>
<dbReference type="PANTHER" id="PTHR42810">
    <property type="entry name" value="PURINE PERMEASE C1399.01C-RELATED"/>
    <property type="match status" value="1"/>
</dbReference>
<evidence type="ECO:0000256" key="6">
    <source>
        <dbReference type="ARBA" id="ARBA00023136"/>
    </source>
</evidence>
<dbReference type="Proteomes" id="UP000183376">
    <property type="component" value="Chromosome I"/>
</dbReference>
<feature type="transmembrane region" description="Helical" evidence="7">
    <location>
        <begin position="327"/>
        <end position="351"/>
    </location>
</feature>
<evidence type="ECO:0000256" key="1">
    <source>
        <dbReference type="ARBA" id="ARBA00004141"/>
    </source>
</evidence>
<dbReference type="Pfam" id="PF00860">
    <property type="entry name" value="Xan_ur_permease"/>
    <property type="match status" value="1"/>
</dbReference>
<keyword evidence="3" id="KW-0813">Transport</keyword>
<feature type="transmembrane region" description="Helical" evidence="7">
    <location>
        <begin position="303"/>
        <end position="321"/>
    </location>
</feature>
<gene>
    <name evidence="8" type="ORF">SAMN04489726_3987</name>
</gene>
<feature type="transmembrane region" description="Helical" evidence="7">
    <location>
        <begin position="50"/>
        <end position="73"/>
    </location>
</feature>
<dbReference type="EMBL" id="LT629701">
    <property type="protein sequence ID" value="SDM91701.1"/>
    <property type="molecule type" value="Genomic_DNA"/>
</dbReference>
<name>A0A1G9X5A1_ALLAB</name>
<dbReference type="RefSeq" id="WP_030430806.1">
    <property type="nucleotide sequence ID" value="NZ_JOEF01000016.1"/>
</dbReference>
<evidence type="ECO:0000256" key="4">
    <source>
        <dbReference type="ARBA" id="ARBA00022692"/>
    </source>
</evidence>
<proteinExistence type="inferred from homology"/>
<reference evidence="8 9" key="1">
    <citation type="submission" date="2016-10" db="EMBL/GenBank/DDBJ databases">
        <authorList>
            <person name="de Groot N.N."/>
        </authorList>
    </citation>
    <scope>NUCLEOTIDE SEQUENCE [LARGE SCALE GENOMIC DNA]</scope>
    <source>
        <strain evidence="8 9">DSM 44149</strain>
    </source>
</reference>
<protein>
    <submittedName>
        <fullName evidence="8">Uracil-xanthine permease</fullName>
    </submittedName>
</protein>
<feature type="transmembrane region" description="Helical" evidence="7">
    <location>
        <begin position="132"/>
        <end position="150"/>
    </location>
</feature>